<evidence type="ECO:0000256" key="2">
    <source>
        <dbReference type="SAM" id="MobiDB-lite"/>
    </source>
</evidence>
<feature type="compositionally biased region" description="Low complexity" evidence="2">
    <location>
        <begin position="176"/>
        <end position="189"/>
    </location>
</feature>
<dbReference type="InterPro" id="IPR036860">
    <property type="entry name" value="SH2_dom_sf"/>
</dbReference>
<evidence type="ECO:0000259" key="3">
    <source>
        <dbReference type="PROSITE" id="PS50001"/>
    </source>
</evidence>
<reference evidence="4" key="1">
    <citation type="submission" date="2014-12" db="EMBL/GenBank/DDBJ databases">
        <title>Insight into the proteome of Arion vulgaris.</title>
        <authorList>
            <person name="Aradska J."/>
            <person name="Bulat T."/>
            <person name="Smidak R."/>
            <person name="Sarate P."/>
            <person name="Gangsoo J."/>
            <person name="Sialana F."/>
            <person name="Bilban M."/>
            <person name="Lubec G."/>
        </authorList>
    </citation>
    <scope>NUCLEOTIDE SEQUENCE</scope>
    <source>
        <tissue evidence="4">Skin</tissue>
    </source>
</reference>
<dbReference type="InterPro" id="IPR000980">
    <property type="entry name" value="SH2"/>
</dbReference>
<proteinExistence type="predicted"/>
<sequence length="377" mass="42710">DQPFLVYHAGPPRFPDEESQHNFHIESGFKQKQLEESQTSNKSSIQQSNTVVPFRDQASHVINTSARSGQYLTMIKPPSANIENSNTVSSCLLSQNGESPDRPMPAMLPNFELTVRLPQQDSNRKLSDPKVILNFRNQFRNTSGTSSLGSPVESGSTFAQNGAVFVQRNEHGPLMTSSPLSSTSHTQPSFANSSVTSRKKMSCGNIVPDDDGYNCIENSHFPRHRSLPVNKWPSPATPKRAGYSLDTELMHMEGWCPHENGDTIQNAMDKHCSKDGSYIVWKSRRYNKFIISVRHLSKLFHFLVEETKHENRDRTIYYLFEGGFRSESLLDLLQHYRQNNVRITVQAKGGKKTHIEHLQLCHPFRLDVKRKGALRSS</sequence>
<feature type="region of interest" description="Disordered" evidence="2">
    <location>
        <begin position="176"/>
        <end position="195"/>
    </location>
</feature>
<gene>
    <name evidence="4" type="primary">ORF59581</name>
</gene>
<accession>A0A0B6ZDW9</accession>
<organism evidence="4">
    <name type="scientific">Arion vulgaris</name>
    <dbReference type="NCBI Taxonomy" id="1028688"/>
    <lineage>
        <taxon>Eukaryota</taxon>
        <taxon>Metazoa</taxon>
        <taxon>Spiralia</taxon>
        <taxon>Lophotrochozoa</taxon>
        <taxon>Mollusca</taxon>
        <taxon>Gastropoda</taxon>
        <taxon>Heterobranchia</taxon>
        <taxon>Euthyneura</taxon>
        <taxon>Panpulmonata</taxon>
        <taxon>Eupulmonata</taxon>
        <taxon>Stylommatophora</taxon>
        <taxon>Helicina</taxon>
        <taxon>Arionoidea</taxon>
        <taxon>Arionidae</taxon>
        <taxon>Arion</taxon>
    </lineage>
</organism>
<dbReference type="Gene3D" id="3.30.505.10">
    <property type="entry name" value="SH2 domain"/>
    <property type="match status" value="1"/>
</dbReference>
<dbReference type="PROSITE" id="PS50001">
    <property type="entry name" value="SH2"/>
    <property type="match status" value="1"/>
</dbReference>
<evidence type="ECO:0000256" key="1">
    <source>
        <dbReference type="PROSITE-ProRule" id="PRU00191"/>
    </source>
</evidence>
<protein>
    <recommendedName>
        <fullName evidence="3">SH2 domain-containing protein</fullName>
    </recommendedName>
</protein>
<feature type="domain" description="SH2" evidence="3">
    <location>
        <begin position="274"/>
        <end position="364"/>
    </location>
</feature>
<evidence type="ECO:0000313" key="4">
    <source>
        <dbReference type="EMBL" id="CEK66632.1"/>
    </source>
</evidence>
<dbReference type="AlphaFoldDB" id="A0A0B6ZDW9"/>
<dbReference type="SUPFAM" id="SSF55550">
    <property type="entry name" value="SH2 domain"/>
    <property type="match status" value="1"/>
</dbReference>
<name>A0A0B6ZDW9_9EUPU</name>
<feature type="non-terminal residue" evidence="4">
    <location>
        <position position="1"/>
    </location>
</feature>
<dbReference type="EMBL" id="HACG01019767">
    <property type="protein sequence ID" value="CEK66632.1"/>
    <property type="molecule type" value="Transcribed_RNA"/>
</dbReference>
<keyword evidence="1" id="KW-0727">SH2 domain</keyword>